<keyword evidence="3" id="KW-1185">Reference proteome</keyword>
<dbReference type="PROSITE" id="PS51186">
    <property type="entry name" value="GNAT"/>
    <property type="match status" value="1"/>
</dbReference>
<dbReference type="AlphaFoldDB" id="E6U2X2"/>
<accession>E6U2X2</accession>
<dbReference type="RefSeq" id="WP_013484709.1">
    <property type="nucleotide sequence ID" value="NC_014828.1"/>
</dbReference>
<dbReference type="InterPro" id="IPR050276">
    <property type="entry name" value="MshD_Acetyltransferase"/>
</dbReference>
<dbReference type="HOGENOM" id="CLU_013985_13_2_9"/>
<dbReference type="CDD" id="cd04301">
    <property type="entry name" value="NAT_SF"/>
    <property type="match status" value="1"/>
</dbReference>
<name>E6U2X2_ETHHY</name>
<dbReference type="Pfam" id="PF00583">
    <property type="entry name" value="Acetyltransf_1"/>
    <property type="match status" value="1"/>
</dbReference>
<feature type="domain" description="N-acetyltransferase" evidence="1">
    <location>
        <begin position="1"/>
        <end position="169"/>
    </location>
</feature>
<protein>
    <submittedName>
        <fullName evidence="2">GCN5-related N-acetyltransferase</fullName>
    </submittedName>
</protein>
<dbReference type="STRING" id="663278.Ethha_0770"/>
<dbReference type="GO" id="GO:0016747">
    <property type="term" value="F:acyltransferase activity, transferring groups other than amino-acyl groups"/>
    <property type="evidence" value="ECO:0007669"/>
    <property type="project" value="InterPro"/>
</dbReference>
<evidence type="ECO:0000259" key="1">
    <source>
        <dbReference type="PROSITE" id="PS51186"/>
    </source>
</evidence>
<dbReference type="eggNOG" id="COG0456">
    <property type="taxonomic scope" value="Bacteria"/>
</dbReference>
<dbReference type="InterPro" id="IPR000182">
    <property type="entry name" value="GNAT_dom"/>
</dbReference>
<dbReference type="InterPro" id="IPR016181">
    <property type="entry name" value="Acyl_CoA_acyltransferase"/>
</dbReference>
<evidence type="ECO:0000313" key="3">
    <source>
        <dbReference type="Proteomes" id="UP000001551"/>
    </source>
</evidence>
<organism evidence="2 3">
    <name type="scientific">Ethanoligenens harbinense (strain DSM 18485 / JCM 12961 / CGMCC 1.5033 / YUAN-3)</name>
    <dbReference type="NCBI Taxonomy" id="663278"/>
    <lineage>
        <taxon>Bacteria</taxon>
        <taxon>Bacillati</taxon>
        <taxon>Bacillota</taxon>
        <taxon>Clostridia</taxon>
        <taxon>Eubacteriales</taxon>
        <taxon>Oscillospiraceae</taxon>
        <taxon>Ethanoligenens</taxon>
    </lineage>
</organism>
<dbReference type="Gene3D" id="3.40.630.30">
    <property type="match status" value="1"/>
</dbReference>
<dbReference type="EMBL" id="CP002400">
    <property type="protein sequence ID" value="ADU26339.1"/>
    <property type="molecule type" value="Genomic_DNA"/>
</dbReference>
<dbReference type="KEGG" id="eha:Ethha_0770"/>
<evidence type="ECO:0000313" key="2">
    <source>
        <dbReference type="EMBL" id="ADU26339.1"/>
    </source>
</evidence>
<dbReference type="PANTHER" id="PTHR43617">
    <property type="entry name" value="L-AMINO ACID N-ACETYLTRANSFERASE"/>
    <property type="match status" value="1"/>
</dbReference>
<dbReference type="SUPFAM" id="SSF55729">
    <property type="entry name" value="Acyl-CoA N-acyltransferases (Nat)"/>
    <property type="match status" value="1"/>
</dbReference>
<proteinExistence type="predicted"/>
<reference evidence="2 3" key="1">
    <citation type="submission" date="2010-12" db="EMBL/GenBank/DDBJ databases">
        <title>Complete sequence of Ethanoligenens harbinense YUAN-3.</title>
        <authorList>
            <person name="Lucas S."/>
            <person name="Copeland A."/>
            <person name="Lapidus A."/>
            <person name="Cheng J.-F."/>
            <person name="Bruce D."/>
            <person name="Goodwin L."/>
            <person name="Pitluck S."/>
            <person name="Chertkov O."/>
            <person name="Misra M."/>
            <person name="Detter J.C."/>
            <person name="Han C."/>
            <person name="Tapia R."/>
            <person name="Land M."/>
            <person name="Hauser L."/>
            <person name="Jeffries C."/>
            <person name="Kyrpides N."/>
            <person name="Ivanova N."/>
            <person name="Mikhailova N."/>
            <person name="Wang A."/>
            <person name="Mouttaki H."/>
            <person name="He Z."/>
            <person name="Zhou J."/>
            <person name="Hemme C.L."/>
            <person name="Woyke T."/>
        </authorList>
    </citation>
    <scope>NUCLEOTIDE SEQUENCE [LARGE SCALE GENOMIC DNA]</scope>
    <source>
        <strain evidence="3">DSM 18485 / JCM 12961 / CGMCC 1.5033 / YUAN-3</strain>
    </source>
</reference>
<sequence>MKIRKGRPAELPRLLELVEAAIADLEARQIHQWDADYPGPVLGDDLAEGTLYVQTDKGRIVGCFVLNREQEAECDARNWRDKNGNAWVLHRLCVHPAYRRQGIASGFLRFAEQITAEQGCTSIRLDVFAQNADACRLYERNGYENRGTVCLEPGHFHCFAFEKVLCRQP</sequence>
<gene>
    <name evidence="2" type="ordered locus">Ethha_0770</name>
</gene>
<keyword evidence="2" id="KW-0808">Transferase</keyword>
<dbReference type="Proteomes" id="UP000001551">
    <property type="component" value="Chromosome"/>
</dbReference>